<dbReference type="EMBL" id="FQVM01000009">
    <property type="protein sequence ID" value="SHE73653.1"/>
    <property type="molecule type" value="Genomic_DNA"/>
</dbReference>
<comment type="catalytic activity">
    <reaction evidence="6 7">
        <text>4 porphobilinogen + H2O = hydroxymethylbilane + 4 NH4(+)</text>
        <dbReference type="Rhea" id="RHEA:13185"/>
        <dbReference type="ChEBI" id="CHEBI:15377"/>
        <dbReference type="ChEBI" id="CHEBI:28938"/>
        <dbReference type="ChEBI" id="CHEBI:57845"/>
        <dbReference type="ChEBI" id="CHEBI:58126"/>
        <dbReference type="EC" id="2.5.1.61"/>
    </reaction>
</comment>
<dbReference type="SUPFAM" id="SSF53850">
    <property type="entry name" value="Periplasmic binding protein-like II"/>
    <property type="match status" value="1"/>
</dbReference>
<dbReference type="Pfam" id="PF01379">
    <property type="entry name" value="Porphobil_deam"/>
    <property type="match status" value="1"/>
</dbReference>
<feature type="modified residue" description="S-(dipyrrolylmethanemethyl)cysteine" evidence="7">
    <location>
        <position position="237"/>
    </location>
</feature>
<evidence type="ECO:0000256" key="1">
    <source>
        <dbReference type="ARBA" id="ARBA00002869"/>
    </source>
</evidence>
<dbReference type="SUPFAM" id="SSF54782">
    <property type="entry name" value="Porphobilinogen deaminase (hydroxymethylbilane synthase), C-terminal domain"/>
    <property type="match status" value="1"/>
</dbReference>
<protein>
    <recommendedName>
        <fullName evidence="7">Porphobilinogen deaminase</fullName>
        <shortName evidence="7">PBG</shortName>
        <ecNumber evidence="7">2.5.1.61</ecNumber>
    </recommendedName>
    <alternativeName>
        <fullName evidence="7">Hydroxymethylbilane synthase</fullName>
        <shortName evidence="7">HMBS</shortName>
    </alternativeName>
    <alternativeName>
        <fullName evidence="7">Pre-uroporphyrinogen synthase</fullName>
    </alternativeName>
</protein>
<dbReference type="PIRSF" id="PIRSF001438">
    <property type="entry name" value="4pyrrol_synth_OHMeBilane_synth"/>
    <property type="match status" value="1"/>
</dbReference>
<dbReference type="AlphaFoldDB" id="A0A1M4VXS0"/>
<evidence type="ECO:0000313" key="11">
    <source>
        <dbReference type="Proteomes" id="UP000184035"/>
    </source>
</evidence>
<dbReference type="GO" id="GO:0005737">
    <property type="term" value="C:cytoplasm"/>
    <property type="evidence" value="ECO:0007669"/>
    <property type="project" value="UniProtKB-UniRule"/>
</dbReference>
<evidence type="ECO:0000256" key="4">
    <source>
        <dbReference type="ARBA" id="ARBA00022679"/>
    </source>
</evidence>
<dbReference type="HAMAP" id="MF_00260">
    <property type="entry name" value="Porphobil_deam"/>
    <property type="match status" value="1"/>
</dbReference>
<dbReference type="OrthoDB" id="9810298at2"/>
<evidence type="ECO:0000256" key="7">
    <source>
        <dbReference type="HAMAP-Rule" id="MF_00260"/>
    </source>
</evidence>
<dbReference type="RefSeq" id="WP_072895111.1">
    <property type="nucleotide sequence ID" value="NZ_FQVM01000009.1"/>
</dbReference>
<evidence type="ECO:0000256" key="3">
    <source>
        <dbReference type="ARBA" id="ARBA00011245"/>
    </source>
</evidence>
<dbReference type="FunFam" id="3.40.190.10:FF:000005">
    <property type="entry name" value="Porphobilinogen deaminase"/>
    <property type="match status" value="1"/>
</dbReference>
<dbReference type="GO" id="GO:0004418">
    <property type="term" value="F:hydroxymethylbilane synthase activity"/>
    <property type="evidence" value="ECO:0007669"/>
    <property type="project" value="UniProtKB-UniRule"/>
</dbReference>
<dbReference type="PANTHER" id="PTHR11557">
    <property type="entry name" value="PORPHOBILINOGEN DEAMINASE"/>
    <property type="match status" value="1"/>
</dbReference>
<keyword evidence="4 7" id="KW-0808">Transferase</keyword>
<evidence type="ECO:0000259" key="8">
    <source>
        <dbReference type="Pfam" id="PF01379"/>
    </source>
</evidence>
<dbReference type="NCBIfam" id="TIGR00212">
    <property type="entry name" value="hemC"/>
    <property type="match status" value="1"/>
</dbReference>
<keyword evidence="11" id="KW-1185">Reference proteome</keyword>
<evidence type="ECO:0000256" key="2">
    <source>
        <dbReference type="ARBA" id="ARBA00005638"/>
    </source>
</evidence>
<feature type="domain" description="Porphobilinogen deaminase C-terminal" evidence="9">
    <location>
        <begin position="222"/>
        <end position="288"/>
    </location>
</feature>
<dbReference type="PRINTS" id="PR00151">
    <property type="entry name" value="PORPHBDMNASE"/>
</dbReference>
<dbReference type="InterPro" id="IPR022418">
    <property type="entry name" value="Porphobilinogen_deaminase_C"/>
</dbReference>
<evidence type="ECO:0000256" key="5">
    <source>
        <dbReference type="ARBA" id="ARBA00023244"/>
    </source>
</evidence>
<gene>
    <name evidence="7" type="primary">hemC</name>
    <name evidence="10" type="ORF">SAMN05443638_10971</name>
</gene>
<dbReference type="InterPro" id="IPR022417">
    <property type="entry name" value="Porphobilin_deaminase_N"/>
</dbReference>
<accession>A0A1M4VXS0</accession>
<dbReference type="Pfam" id="PF03900">
    <property type="entry name" value="Porphobil_deamC"/>
    <property type="match status" value="1"/>
</dbReference>
<dbReference type="PROSITE" id="PS00533">
    <property type="entry name" value="PORPHOBILINOGEN_DEAM"/>
    <property type="match status" value="1"/>
</dbReference>
<dbReference type="InterPro" id="IPR036803">
    <property type="entry name" value="Porphobilinogen_deaminase_C_sf"/>
</dbReference>
<sequence>MNFKVATRKSILAQVQADHIINLMKNQFGIEGEKLLITTEGDKRLDVALNKIGGKGLFVKDIELALIEKKAHCAVHSMKDVPYEIEDIFEIGAIPNREDVRDAFISREGMKISDIKKGAKIGTSSIRRALQLKELVKDIEIVPIRGNVQTRLKKMEEQKLDGIILAAAGLNRLNMNHIITDYFDPMKFIPAIGQGALAIEILKNNEEAKIVKNLDNKDVRIQVECERSFMKALKGGCHSLIGAYSILEGNDIYMIGTFQVGDRIITKDIRGNKDEHIMLGESLAEKILKA</sequence>
<dbReference type="STRING" id="1533.SAMN05443638_10971"/>
<dbReference type="PANTHER" id="PTHR11557:SF0">
    <property type="entry name" value="PORPHOBILINOGEN DEAMINASE"/>
    <property type="match status" value="1"/>
</dbReference>
<comment type="function">
    <text evidence="1 7">Tetrapolymerization of the monopyrrole PBG into the hydroxymethylbilane pre-uroporphyrinogen in several discrete steps.</text>
</comment>
<dbReference type="Proteomes" id="UP000184035">
    <property type="component" value="Unassembled WGS sequence"/>
</dbReference>
<comment type="similarity">
    <text evidence="2 7">Belongs to the HMBS family.</text>
</comment>
<feature type="domain" description="Porphobilinogen deaminase N-terminal" evidence="8">
    <location>
        <begin position="4"/>
        <end position="208"/>
    </location>
</feature>
<evidence type="ECO:0000256" key="6">
    <source>
        <dbReference type="ARBA" id="ARBA00048169"/>
    </source>
</evidence>
<reference evidence="10 11" key="1">
    <citation type="submission" date="2016-11" db="EMBL/GenBank/DDBJ databases">
        <authorList>
            <person name="Jaros S."/>
            <person name="Januszkiewicz K."/>
            <person name="Wedrychowicz H."/>
        </authorList>
    </citation>
    <scope>NUCLEOTIDE SEQUENCE [LARGE SCALE GENOMIC DNA]</scope>
    <source>
        <strain evidence="10 11">DSM 2631</strain>
    </source>
</reference>
<dbReference type="Gene3D" id="3.30.160.40">
    <property type="entry name" value="Porphobilinogen deaminase, C-terminal domain"/>
    <property type="match status" value="1"/>
</dbReference>
<evidence type="ECO:0000313" key="10">
    <source>
        <dbReference type="EMBL" id="SHE73653.1"/>
    </source>
</evidence>
<comment type="cofactor">
    <cofactor evidence="7">
        <name>dipyrromethane</name>
        <dbReference type="ChEBI" id="CHEBI:60342"/>
    </cofactor>
    <text evidence="7">Binds 1 dipyrromethane group covalently.</text>
</comment>
<organism evidence="10 11">
    <name type="scientific">Clostridium fallax</name>
    <dbReference type="NCBI Taxonomy" id="1533"/>
    <lineage>
        <taxon>Bacteria</taxon>
        <taxon>Bacillati</taxon>
        <taxon>Bacillota</taxon>
        <taxon>Clostridia</taxon>
        <taxon>Eubacteriales</taxon>
        <taxon>Clostridiaceae</taxon>
        <taxon>Clostridium</taxon>
    </lineage>
</organism>
<dbReference type="GO" id="GO:0006782">
    <property type="term" value="P:protoporphyrinogen IX biosynthetic process"/>
    <property type="evidence" value="ECO:0007669"/>
    <property type="project" value="UniProtKB-UniRule"/>
</dbReference>
<comment type="subunit">
    <text evidence="3 7">Monomer.</text>
</comment>
<name>A0A1M4VXS0_9CLOT</name>
<evidence type="ECO:0000259" key="9">
    <source>
        <dbReference type="Pfam" id="PF03900"/>
    </source>
</evidence>
<keyword evidence="5 7" id="KW-0627">Porphyrin biosynthesis</keyword>
<dbReference type="InterPro" id="IPR000860">
    <property type="entry name" value="HemC"/>
</dbReference>
<comment type="miscellaneous">
    <text evidence="7">The porphobilinogen subunits are added to the dipyrromethane group.</text>
</comment>
<dbReference type="EC" id="2.5.1.61" evidence="7"/>
<dbReference type="Gene3D" id="3.40.190.10">
    <property type="entry name" value="Periplasmic binding protein-like II"/>
    <property type="match status" value="2"/>
</dbReference>
<proteinExistence type="inferred from homology"/>
<dbReference type="InterPro" id="IPR022419">
    <property type="entry name" value="Porphobilin_deaminase_cofac_BS"/>
</dbReference>